<keyword evidence="4" id="KW-1185">Reference proteome</keyword>
<feature type="signal peptide" evidence="1">
    <location>
        <begin position="1"/>
        <end position="35"/>
    </location>
</feature>
<evidence type="ECO:0000259" key="2">
    <source>
        <dbReference type="Pfam" id="PF20611"/>
    </source>
</evidence>
<dbReference type="Pfam" id="PF20611">
    <property type="entry name" value="DUF6801"/>
    <property type="match status" value="1"/>
</dbReference>
<name>A0ABP7XK40_9ACTN</name>
<reference evidence="4" key="1">
    <citation type="journal article" date="2019" name="Int. J. Syst. Evol. Microbiol.">
        <title>The Global Catalogue of Microorganisms (GCM) 10K type strain sequencing project: providing services to taxonomists for standard genome sequencing and annotation.</title>
        <authorList>
            <consortium name="The Broad Institute Genomics Platform"/>
            <consortium name="The Broad Institute Genome Sequencing Center for Infectious Disease"/>
            <person name="Wu L."/>
            <person name="Ma J."/>
        </authorList>
    </citation>
    <scope>NUCLEOTIDE SEQUENCE [LARGE SCALE GENOMIC DNA]</scope>
    <source>
        <strain evidence="4">JCM 16703</strain>
    </source>
</reference>
<protein>
    <recommendedName>
        <fullName evidence="2">DUF6801 domain-containing protein</fullName>
    </recommendedName>
</protein>
<dbReference type="RefSeq" id="WP_344733506.1">
    <property type="nucleotide sequence ID" value="NZ_BAAAZH010000014.1"/>
</dbReference>
<sequence>MTPSRPHRAAVPALAAATVVAGLAVVPFLGAPAQAAPASLTTTYSCSTSFGTESADVKLSADFPSSVASGSTVAARSVGFSVTVPPRFVGYMRQFGVESVSGRGSKAAYRVGSTKHALRKVKLPKTAVPASGAMVLKGKGVASAFTAPAPGTYAVRVPSSFAATMKATTSSGDSSTIDLDCTLASGAPSKIGTLTVR</sequence>
<dbReference type="Proteomes" id="UP001501495">
    <property type="component" value="Unassembled WGS sequence"/>
</dbReference>
<dbReference type="InterPro" id="IPR046542">
    <property type="entry name" value="DUF6801"/>
</dbReference>
<dbReference type="EMBL" id="BAAAZH010000014">
    <property type="protein sequence ID" value="GAA4119842.1"/>
    <property type="molecule type" value="Genomic_DNA"/>
</dbReference>
<feature type="domain" description="DUF6801" evidence="2">
    <location>
        <begin position="43"/>
        <end position="192"/>
    </location>
</feature>
<evidence type="ECO:0000313" key="3">
    <source>
        <dbReference type="EMBL" id="GAA4119842.1"/>
    </source>
</evidence>
<organism evidence="3 4">
    <name type="scientific">Nocardioides fonticola</name>
    <dbReference type="NCBI Taxonomy" id="450363"/>
    <lineage>
        <taxon>Bacteria</taxon>
        <taxon>Bacillati</taxon>
        <taxon>Actinomycetota</taxon>
        <taxon>Actinomycetes</taxon>
        <taxon>Propionibacteriales</taxon>
        <taxon>Nocardioidaceae</taxon>
        <taxon>Nocardioides</taxon>
    </lineage>
</organism>
<evidence type="ECO:0000313" key="4">
    <source>
        <dbReference type="Proteomes" id="UP001501495"/>
    </source>
</evidence>
<evidence type="ECO:0000256" key="1">
    <source>
        <dbReference type="SAM" id="SignalP"/>
    </source>
</evidence>
<feature type="chain" id="PRO_5046929824" description="DUF6801 domain-containing protein" evidence="1">
    <location>
        <begin position="36"/>
        <end position="197"/>
    </location>
</feature>
<gene>
    <name evidence="3" type="ORF">GCM10022215_22780</name>
</gene>
<proteinExistence type="predicted"/>
<comment type="caution">
    <text evidence="3">The sequence shown here is derived from an EMBL/GenBank/DDBJ whole genome shotgun (WGS) entry which is preliminary data.</text>
</comment>
<keyword evidence="1" id="KW-0732">Signal</keyword>
<accession>A0ABP7XK40</accession>